<evidence type="ECO:0000313" key="1">
    <source>
        <dbReference type="EMBL" id="CUR54790.1"/>
    </source>
</evidence>
<dbReference type="AlphaFoldDB" id="A0A2P2BYH0"/>
<dbReference type="EMBL" id="CZKA01000014">
    <property type="protein sequence ID" value="CUR54790.1"/>
    <property type="molecule type" value="Genomic_DNA"/>
</dbReference>
<organism evidence="1">
    <name type="scientific">metagenome</name>
    <dbReference type="NCBI Taxonomy" id="256318"/>
    <lineage>
        <taxon>unclassified sequences</taxon>
        <taxon>metagenomes</taxon>
    </lineage>
</organism>
<accession>A0A2P2BYH0</accession>
<reference evidence="1" key="1">
    <citation type="submission" date="2015-08" db="EMBL/GenBank/DDBJ databases">
        <authorList>
            <person name="Babu N.S."/>
            <person name="Beckwith C.J."/>
            <person name="Beseler K.G."/>
            <person name="Brison A."/>
            <person name="Carone J.V."/>
            <person name="Caskin T.P."/>
            <person name="Diamond M."/>
            <person name="Durham M.E."/>
            <person name="Foxe J.M."/>
            <person name="Go M."/>
            <person name="Henderson B.A."/>
            <person name="Jones I.B."/>
            <person name="McGettigan J.A."/>
            <person name="Micheletti S.J."/>
            <person name="Nasrallah M.E."/>
            <person name="Ortiz D."/>
            <person name="Piller C.R."/>
            <person name="Privatt S.R."/>
            <person name="Schneider S.L."/>
            <person name="Sharp S."/>
            <person name="Smith T.C."/>
            <person name="Stanton J.D."/>
            <person name="Ullery H.E."/>
            <person name="Wilson R.J."/>
            <person name="Serrano M.G."/>
            <person name="Buck G."/>
            <person name="Lee V."/>
            <person name="Wang Y."/>
            <person name="Carvalho R."/>
            <person name="Voegtly L."/>
            <person name="Shi R."/>
            <person name="Duckworth R."/>
            <person name="Johnson A."/>
            <person name="Loviza R."/>
            <person name="Walstead R."/>
            <person name="Shah Z."/>
            <person name="Kiflezghi M."/>
            <person name="Wade K."/>
            <person name="Ball S.L."/>
            <person name="Bradley K.W."/>
            <person name="Asai D.J."/>
            <person name="Bowman C.A."/>
            <person name="Russell D.A."/>
            <person name="Pope W.H."/>
            <person name="Jacobs-Sera D."/>
            <person name="Hendrix R.W."/>
            <person name="Hatfull G.F."/>
        </authorList>
    </citation>
    <scope>NUCLEOTIDE SEQUENCE</scope>
</reference>
<protein>
    <submittedName>
        <fullName evidence="1">Uncharacterized protein</fullName>
    </submittedName>
</protein>
<sequence>MLGGDPERSASVLLVVFALLPVVRYEHADVLTLKGASYRLRAPKPTSSRAPSTRPRP</sequence>
<proteinExistence type="predicted"/>
<name>A0A2P2BYH0_9ZZZZ</name>
<gene>
    <name evidence="1" type="ORF">NOCA2210140</name>
</gene>